<evidence type="ECO:0000256" key="3">
    <source>
        <dbReference type="ARBA" id="ARBA00023237"/>
    </source>
</evidence>
<evidence type="ECO:0000256" key="5">
    <source>
        <dbReference type="SAM" id="MobiDB-lite"/>
    </source>
</evidence>
<dbReference type="Gene3D" id="3.40.1520.20">
    <property type="match status" value="1"/>
</dbReference>
<feature type="domain" description="OmpA-like" evidence="7">
    <location>
        <begin position="218"/>
        <end position="332"/>
    </location>
</feature>
<dbReference type="InterPro" id="IPR050330">
    <property type="entry name" value="Bact_OuterMem_StrucFunc"/>
</dbReference>
<dbReference type="GO" id="GO:0009279">
    <property type="term" value="C:cell outer membrane"/>
    <property type="evidence" value="ECO:0007669"/>
    <property type="project" value="UniProtKB-SubCell"/>
</dbReference>
<dbReference type="AlphaFoldDB" id="A0A1B4XZ98"/>
<comment type="subcellular location">
    <subcellularLocation>
        <location evidence="1">Cell outer membrane</location>
    </subcellularLocation>
</comment>
<name>A0A1B4XZ98_MYCUL</name>
<organism evidence="8 9">
    <name type="scientific">Mycobacterium ulcerans subsp. shinshuense</name>
    <dbReference type="NCBI Taxonomy" id="1124626"/>
    <lineage>
        <taxon>Bacteria</taxon>
        <taxon>Bacillati</taxon>
        <taxon>Actinomycetota</taxon>
        <taxon>Actinomycetes</taxon>
        <taxon>Mycobacteriales</taxon>
        <taxon>Mycobacteriaceae</taxon>
        <taxon>Mycobacterium</taxon>
        <taxon>Mycobacterium ulcerans group</taxon>
    </lineage>
</organism>
<dbReference type="InterPro" id="IPR006664">
    <property type="entry name" value="OMP_bac"/>
</dbReference>
<evidence type="ECO:0000256" key="6">
    <source>
        <dbReference type="SAM" id="Phobius"/>
    </source>
</evidence>
<dbReference type="RefSeq" id="WP_096369843.1">
    <property type="nucleotide sequence ID" value="NZ_AP017624.1"/>
</dbReference>
<feature type="region of interest" description="Disordered" evidence="5">
    <location>
        <begin position="53"/>
        <end position="73"/>
    </location>
</feature>
<dbReference type="Gene3D" id="3.30.1330.60">
    <property type="entry name" value="OmpA-like domain"/>
    <property type="match status" value="1"/>
</dbReference>
<keyword evidence="2 4" id="KW-0472">Membrane</keyword>
<dbReference type="InterPro" id="IPR054121">
    <property type="entry name" value="ArfA_BON-like"/>
</dbReference>
<dbReference type="PROSITE" id="PS01068">
    <property type="entry name" value="OMPA_1"/>
    <property type="match status" value="1"/>
</dbReference>
<dbReference type="InterPro" id="IPR007055">
    <property type="entry name" value="BON_dom"/>
</dbReference>
<sequence>MGTDAGLDEAPAPTEAPKEPKFERRPLGVSWLIGVVVIPLLLAALGYGAYQRPTSVNGPTGELPTVTASSAKPDRPELSLSLLSVSRSGNTLTLIGDFPNEDAKAALMTSLKGLLSQNVTVVDQIQIDPKVRALDFSNAEPVFSASGPIPDFTLKVERDTITLTGTAASPDQKDAVRSAATSVWPDVNVENQIEVKGQPAGSTPPTGPAATGACADLQAAVTALTGGAIAFGNDGVSLTPDSNKVLTQVVDKLRACPDAKVTVNGYTDNSGSEGLNIPLSAQRAQTVADFLVAHGVATDHITAKGLGSANPIASNDTAEGRIKNRRVEIVVS</sequence>
<dbReference type="Pfam" id="PF00691">
    <property type="entry name" value="OmpA"/>
    <property type="match status" value="1"/>
</dbReference>
<reference evidence="8 9" key="1">
    <citation type="submission" date="2016-08" db="EMBL/GenBank/DDBJ databases">
        <title>Complete genome sequence of Mycobacterium shinshuense, a subspecies of M. ulcerans.</title>
        <authorList>
            <person name="Yoshida M."/>
            <person name="Ogura Y."/>
            <person name="Hayashi T."/>
            <person name="Hoshino Y."/>
        </authorList>
    </citation>
    <scope>NUCLEOTIDE SEQUENCE [LARGE SCALE GENOMIC DNA]</scope>
    <source>
        <strain evidence="9">ATCC 33728</strain>
    </source>
</reference>
<accession>A0A1B4XZ98</accession>
<evidence type="ECO:0000256" key="2">
    <source>
        <dbReference type="ARBA" id="ARBA00023136"/>
    </source>
</evidence>
<evidence type="ECO:0000313" key="8">
    <source>
        <dbReference type="EMBL" id="BAV40125.1"/>
    </source>
</evidence>
<evidence type="ECO:0000256" key="1">
    <source>
        <dbReference type="ARBA" id="ARBA00004442"/>
    </source>
</evidence>
<dbReference type="PRINTS" id="PR01021">
    <property type="entry name" value="OMPADOMAIN"/>
</dbReference>
<dbReference type="EMBL" id="AP017624">
    <property type="protein sequence ID" value="BAV40125.1"/>
    <property type="molecule type" value="Genomic_DNA"/>
</dbReference>
<protein>
    <submittedName>
        <fullName evidence="8">Outer membrane protein A</fullName>
    </submittedName>
</protein>
<dbReference type="PROSITE" id="PS51123">
    <property type="entry name" value="OMPA_2"/>
    <property type="match status" value="1"/>
</dbReference>
<keyword evidence="6" id="KW-1133">Transmembrane helix</keyword>
<dbReference type="InterPro" id="IPR006690">
    <property type="entry name" value="OMPA-like_CS"/>
</dbReference>
<dbReference type="InterPro" id="IPR006665">
    <property type="entry name" value="OmpA-like"/>
</dbReference>
<gene>
    <name evidence="8" type="primary">ompA</name>
    <name evidence="8" type="ORF">SHTP_0783</name>
</gene>
<evidence type="ECO:0000256" key="4">
    <source>
        <dbReference type="PROSITE-ProRule" id="PRU00473"/>
    </source>
</evidence>
<feature type="transmembrane region" description="Helical" evidence="6">
    <location>
        <begin position="28"/>
        <end position="50"/>
    </location>
</feature>
<evidence type="ECO:0000313" key="9">
    <source>
        <dbReference type="Proteomes" id="UP000218067"/>
    </source>
</evidence>
<dbReference type="Proteomes" id="UP000218067">
    <property type="component" value="Chromosome"/>
</dbReference>
<keyword evidence="3" id="KW-0998">Cell outer membrane</keyword>
<dbReference type="CDD" id="cd07185">
    <property type="entry name" value="OmpA_C-like"/>
    <property type="match status" value="1"/>
</dbReference>
<dbReference type="SUPFAM" id="SSF103088">
    <property type="entry name" value="OmpA-like"/>
    <property type="match status" value="1"/>
</dbReference>
<dbReference type="Pfam" id="PF21923">
    <property type="entry name" value="BON_like"/>
    <property type="match status" value="1"/>
</dbReference>
<feature type="region of interest" description="Disordered" evidence="5">
    <location>
        <begin position="1"/>
        <end position="21"/>
    </location>
</feature>
<keyword evidence="6" id="KW-0812">Transmembrane</keyword>
<dbReference type="GeneID" id="93435453"/>
<dbReference type="PANTHER" id="PTHR30329:SF21">
    <property type="entry name" value="LIPOPROTEIN YIAD-RELATED"/>
    <property type="match status" value="1"/>
</dbReference>
<dbReference type="PRINTS" id="PR01023">
    <property type="entry name" value="NAFLGMOTY"/>
</dbReference>
<dbReference type="Pfam" id="PF04972">
    <property type="entry name" value="BON"/>
    <property type="match status" value="1"/>
</dbReference>
<dbReference type="InterPro" id="IPR036737">
    <property type="entry name" value="OmpA-like_sf"/>
</dbReference>
<dbReference type="PANTHER" id="PTHR30329">
    <property type="entry name" value="STATOR ELEMENT OF FLAGELLAR MOTOR COMPLEX"/>
    <property type="match status" value="1"/>
</dbReference>
<proteinExistence type="predicted"/>
<evidence type="ECO:0000259" key="7">
    <source>
        <dbReference type="PROSITE" id="PS51123"/>
    </source>
</evidence>